<comment type="caution">
    <text evidence="1">The sequence shown here is derived from an EMBL/GenBank/DDBJ whole genome shotgun (WGS) entry which is preliminary data.</text>
</comment>
<name>A0A218V008_9PASE</name>
<organism evidence="1 2">
    <name type="scientific">Lonchura striata</name>
    <name type="common">white-rumped munia</name>
    <dbReference type="NCBI Taxonomy" id="40157"/>
    <lineage>
        <taxon>Eukaryota</taxon>
        <taxon>Metazoa</taxon>
        <taxon>Chordata</taxon>
        <taxon>Craniata</taxon>
        <taxon>Vertebrata</taxon>
        <taxon>Euteleostomi</taxon>
        <taxon>Archelosauria</taxon>
        <taxon>Archosauria</taxon>
        <taxon>Dinosauria</taxon>
        <taxon>Saurischia</taxon>
        <taxon>Theropoda</taxon>
        <taxon>Coelurosauria</taxon>
        <taxon>Aves</taxon>
        <taxon>Neognathae</taxon>
        <taxon>Neoaves</taxon>
        <taxon>Telluraves</taxon>
        <taxon>Australaves</taxon>
        <taxon>Passeriformes</taxon>
        <taxon>Passeroidea</taxon>
        <taxon>Estrildidae</taxon>
        <taxon>Estrildinae</taxon>
        <taxon>Lonchura</taxon>
    </lineage>
</organism>
<evidence type="ECO:0000313" key="1">
    <source>
        <dbReference type="EMBL" id="OWK59226.1"/>
    </source>
</evidence>
<dbReference type="Proteomes" id="UP000197619">
    <property type="component" value="Unassembled WGS sequence"/>
</dbReference>
<reference evidence="1 2" key="1">
    <citation type="submission" date="2017-05" db="EMBL/GenBank/DDBJ databases">
        <title>Genome of assembly of the Bengalese finch, Lonchura striata domestica.</title>
        <authorList>
            <person name="Colquitt B.M."/>
            <person name="Brainard M.S."/>
        </authorList>
    </citation>
    <scope>NUCLEOTIDE SEQUENCE [LARGE SCALE GENOMIC DNA]</scope>
    <source>
        <strain evidence="1">White83orange57</strain>
    </source>
</reference>
<dbReference type="AlphaFoldDB" id="A0A218V008"/>
<accession>A0A218V008</accession>
<sequence length="74" mass="8948">MRDFTTDLEVLEQVRRRTTKVVKALKHKSDEEQLKELGVFTMEMRRLRDDHIDFYSALKGGCRQLETILFKYFH</sequence>
<dbReference type="EMBL" id="MUZQ01000081">
    <property type="protein sequence ID" value="OWK59226.1"/>
    <property type="molecule type" value="Genomic_DNA"/>
</dbReference>
<proteinExistence type="predicted"/>
<keyword evidence="2" id="KW-1185">Reference proteome</keyword>
<evidence type="ECO:0000313" key="2">
    <source>
        <dbReference type="Proteomes" id="UP000197619"/>
    </source>
</evidence>
<protein>
    <submittedName>
        <fullName evidence="1">Uncharacterized protein</fullName>
    </submittedName>
</protein>
<gene>
    <name evidence="1" type="ORF">RLOC_00005637</name>
</gene>